<dbReference type="PANTHER" id="PTHR47129">
    <property type="entry name" value="QUINONE OXIDOREDUCTASE 2"/>
    <property type="match status" value="1"/>
</dbReference>
<dbReference type="Gene3D" id="3.90.25.10">
    <property type="entry name" value="UDP-galactose 4-epimerase, domain 1"/>
    <property type="match status" value="1"/>
</dbReference>
<name>A0A1T5PB54_9BACT</name>
<reference evidence="2 3" key="1">
    <citation type="submission" date="2017-02" db="EMBL/GenBank/DDBJ databases">
        <authorList>
            <person name="Peterson S.W."/>
        </authorList>
    </citation>
    <scope>NUCLEOTIDE SEQUENCE [LARGE SCALE GENOMIC DNA]</scope>
    <source>
        <strain evidence="2 3">DSM 18108</strain>
    </source>
</reference>
<dbReference type="RefSeq" id="WP_079473140.1">
    <property type="nucleotide sequence ID" value="NZ_FUZZ01000006.1"/>
</dbReference>
<evidence type="ECO:0000259" key="1">
    <source>
        <dbReference type="Pfam" id="PF05368"/>
    </source>
</evidence>
<dbReference type="Gene3D" id="3.40.50.720">
    <property type="entry name" value="NAD(P)-binding Rossmann-like Domain"/>
    <property type="match status" value="1"/>
</dbReference>
<protein>
    <submittedName>
        <fullName evidence="2">NAD(P)H dehydrogenase (Quinone)</fullName>
    </submittedName>
</protein>
<accession>A0A1T5PB54</accession>
<dbReference type="STRING" id="393003.SAMN05660461_5870"/>
<dbReference type="AlphaFoldDB" id="A0A1T5PB54"/>
<feature type="domain" description="NmrA-like" evidence="1">
    <location>
        <begin position="2"/>
        <end position="248"/>
    </location>
</feature>
<evidence type="ECO:0000313" key="3">
    <source>
        <dbReference type="Proteomes" id="UP000190166"/>
    </source>
</evidence>
<proteinExistence type="predicted"/>
<dbReference type="CDD" id="cd05269">
    <property type="entry name" value="TMR_SDR_a"/>
    <property type="match status" value="1"/>
</dbReference>
<evidence type="ECO:0000313" key="2">
    <source>
        <dbReference type="EMBL" id="SKD09970.1"/>
    </source>
</evidence>
<sequence>MILITGATGHLGTAVMEHLLKSVNPDEIIALARDESKAAKWKEKGINVRIGDYTNIDSLISAFRGVDKLLLISTNSHDGLREHSNVVEAAKIADVLHIFYTSGALNQQVNPVNPGQMQDSYRLTEDIITGSGLTYTIFQNCLYAETIPFFIGEQVLDNGIFFPAGEGKSAFAKRAEMGEAIANVLTSAGHEGQTYLITGSKSYSFREIAQLLSEVSGKGITYASPDPLVFKLQLKEYGVSEEDIYYSTMFAAGIKNNEYDVYDATLEQLLGRAPVSLKDYLKEVYLK</sequence>
<gene>
    <name evidence="2" type="ORF">SAMN05660461_5870</name>
</gene>
<dbReference type="SUPFAM" id="SSF51735">
    <property type="entry name" value="NAD(P)-binding Rossmann-fold domains"/>
    <property type="match status" value="1"/>
</dbReference>
<keyword evidence="3" id="KW-1185">Reference proteome</keyword>
<dbReference type="EMBL" id="FUZZ01000006">
    <property type="protein sequence ID" value="SKD09970.1"/>
    <property type="molecule type" value="Genomic_DNA"/>
</dbReference>
<dbReference type="PANTHER" id="PTHR47129:SF1">
    <property type="entry name" value="NMRA-LIKE DOMAIN-CONTAINING PROTEIN"/>
    <property type="match status" value="1"/>
</dbReference>
<dbReference type="InterPro" id="IPR052718">
    <property type="entry name" value="NmrA-type_oxidoreductase"/>
</dbReference>
<dbReference type="InterPro" id="IPR008030">
    <property type="entry name" value="NmrA-like"/>
</dbReference>
<dbReference type="Proteomes" id="UP000190166">
    <property type="component" value="Unassembled WGS sequence"/>
</dbReference>
<dbReference type="Pfam" id="PF05368">
    <property type="entry name" value="NmrA"/>
    <property type="match status" value="1"/>
</dbReference>
<dbReference type="InterPro" id="IPR036291">
    <property type="entry name" value="NAD(P)-bd_dom_sf"/>
</dbReference>
<organism evidence="2 3">
    <name type="scientific">Chitinophaga ginsengisegetis</name>
    <dbReference type="NCBI Taxonomy" id="393003"/>
    <lineage>
        <taxon>Bacteria</taxon>
        <taxon>Pseudomonadati</taxon>
        <taxon>Bacteroidota</taxon>
        <taxon>Chitinophagia</taxon>
        <taxon>Chitinophagales</taxon>
        <taxon>Chitinophagaceae</taxon>
        <taxon>Chitinophaga</taxon>
    </lineage>
</organism>